<protein>
    <recommendedName>
        <fullName evidence="4">Response regulatory domain-containing protein</fullName>
    </recommendedName>
</protein>
<accession>A0A1I3RCT5</accession>
<dbReference type="SUPFAM" id="SSF52172">
    <property type="entry name" value="CheY-like"/>
    <property type="match status" value="1"/>
</dbReference>
<feature type="region of interest" description="Disordered" evidence="1">
    <location>
        <begin position="1"/>
        <end position="20"/>
    </location>
</feature>
<feature type="compositionally biased region" description="Basic and acidic residues" evidence="1">
    <location>
        <begin position="9"/>
        <end position="18"/>
    </location>
</feature>
<dbReference type="AlphaFoldDB" id="A0A1I3RCT5"/>
<dbReference type="EMBL" id="FOQD01000020">
    <property type="protein sequence ID" value="SFJ43016.1"/>
    <property type="molecule type" value="Genomic_DNA"/>
</dbReference>
<dbReference type="Gene3D" id="3.40.50.2300">
    <property type="match status" value="1"/>
</dbReference>
<dbReference type="OrthoDB" id="5421695at2"/>
<dbReference type="RefSeq" id="WP_092055694.1">
    <property type="nucleotide sequence ID" value="NZ_FOQD01000020.1"/>
</dbReference>
<evidence type="ECO:0008006" key="4">
    <source>
        <dbReference type="Google" id="ProtNLM"/>
    </source>
</evidence>
<reference evidence="3" key="1">
    <citation type="submission" date="2016-10" db="EMBL/GenBank/DDBJ databases">
        <authorList>
            <person name="Varghese N."/>
            <person name="Submissions S."/>
        </authorList>
    </citation>
    <scope>NUCLEOTIDE SEQUENCE [LARGE SCALE GENOMIC DNA]</scope>
    <source>
        <strain evidence="3">DSM 26348</strain>
    </source>
</reference>
<evidence type="ECO:0000313" key="3">
    <source>
        <dbReference type="Proteomes" id="UP000199518"/>
    </source>
</evidence>
<sequence>MLVALTGWGKEDDRKKSSDAGFDQHFVKPVELADLKKLLAAPAALAPLLHKTSTFRTQVSTCIGVHAARVTTDVNPTSVTSARE</sequence>
<evidence type="ECO:0000313" key="2">
    <source>
        <dbReference type="EMBL" id="SFJ43016.1"/>
    </source>
</evidence>
<name>A0A1I3RCT5_9PLAN</name>
<keyword evidence="3" id="KW-1185">Reference proteome</keyword>
<dbReference type="STRING" id="1576369.SAMN05421753_12057"/>
<dbReference type="InterPro" id="IPR011006">
    <property type="entry name" value="CheY-like_superfamily"/>
</dbReference>
<organism evidence="2 3">
    <name type="scientific">Planctomicrobium piriforme</name>
    <dbReference type="NCBI Taxonomy" id="1576369"/>
    <lineage>
        <taxon>Bacteria</taxon>
        <taxon>Pseudomonadati</taxon>
        <taxon>Planctomycetota</taxon>
        <taxon>Planctomycetia</taxon>
        <taxon>Planctomycetales</taxon>
        <taxon>Planctomycetaceae</taxon>
        <taxon>Planctomicrobium</taxon>
    </lineage>
</organism>
<gene>
    <name evidence="2" type="ORF">SAMN05421753_12057</name>
</gene>
<dbReference type="Proteomes" id="UP000199518">
    <property type="component" value="Unassembled WGS sequence"/>
</dbReference>
<evidence type="ECO:0000256" key="1">
    <source>
        <dbReference type="SAM" id="MobiDB-lite"/>
    </source>
</evidence>
<proteinExistence type="predicted"/>